<organism evidence="8 9">
    <name type="scientific">Caldisphaera lagunensis (strain DSM 15908 / JCM 11604 / ANMR 0165 / IC-154)</name>
    <dbReference type="NCBI Taxonomy" id="1056495"/>
    <lineage>
        <taxon>Archaea</taxon>
        <taxon>Thermoproteota</taxon>
        <taxon>Thermoprotei</taxon>
        <taxon>Acidilobales</taxon>
        <taxon>Caldisphaeraceae</taxon>
        <taxon>Caldisphaera</taxon>
    </lineage>
</organism>
<sequence>MEGELFSYKKIKKMNEEGLQNPEKFWRDRMNLITWFKEPVKILEGTPPYEKWFVGGISNLAYNAVDRHLPNEANKVIFYWEDEKGNTKSVTYQDLYYEVNRAAYVLKEMGVKHGDTVSMLMASSPEAVAFGLAVHRLGAIAVIHYVGLTDEIIATRFVDTGSKYAVVFANTINNGTEINIKKYFDNVASKFNLPVEKVLVVSRGSSNFELKQGRDLVYEDIMPKGKVYVPPEPVEANEVGTIYYTSGTTGKPKGITQTQIGYPLSLNWTFRGLYDLRPNDVWWTVSALGWPVWPMANLYTAPVSGITSVLFEGYIGYKPDLWSRIIERFNVSLIWSSTTSLYTLKSLGEESVKAGDTSSLRIVLNTGETLNPGFFNWFREQLPDVYIADAYWFTEHLSPAAATPYGIGEIPFKPGSAGIEFPLSKVVIVDDDGNPLPPGKKGYIVLKPYSPALGKMWNDPNLERYSKVYTSRFPGYVFFGDYGYMDSDGYLFVLGRADDVLRPGGERVGTMEVESLIGNHEAVAEVAATSMPSPDNKGEKLLIFVVPRIGYTPDENLSNKLKEYARNSGFIIDYVIFVNKLPKTKSGKIMRRLLRAAVRNEPLGDTSTLDDPAAFEDLRRRYEEFKKSMIA</sequence>
<dbReference type="InParanoid" id="L0AA38"/>
<evidence type="ECO:0000313" key="8">
    <source>
        <dbReference type="EMBL" id="AFZ69915.1"/>
    </source>
</evidence>
<dbReference type="Pfam" id="PF13193">
    <property type="entry name" value="AMP-binding_C"/>
    <property type="match status" value="1"/>
</dbReference>
<evidence type="ECO:0000313" key="9">
    <source>
        <dbReference type="Proteomes" id="UP000010469"/>
    </source>
</evidence>
<reference evidence="9" key="1">
    <citation type="submission" date="2012-03" db="EMBL/GenBank/DDBJ databases">
        <title>Complete genome of Caldisphaera lagunensis DSM 15908.</title>
        <authorList>
            <person name="Lucas S."/>
            <person name="Copeland A."/>
            <person name="Lapidus A."/>
            <person name="Glavina del Rio T."/>
            <person name="Dalin E."/>
            <person name="Tice H."/>
            <person name="Bruce D."/>
            <person name="Goodwin L."/>
            <person name="Pitluck S."/>
            <person name="Peters L."/>
            <person name="Mikhailova N."/>
            <person name="Teshima H."/>
            <person name="Kyrpides N."/>
            <person name="Mavromatis K."/>
            <person name="Ivanova N."/>
            <person name="Brettin T."/>
            <person name="Detter J.C."/>
            <person name="Han C."/>
            <person name="Larimer F."/>
            <person name="Land M."/>
            <person name="Hauser L."/>
            <person name="Markowitz V."/>
            <person name="Cheng J.-F."/>
            <person name="Hugenholtz P."/>
            <person name="Woyke T."/>
            <person name="Wu D."/>
            <person name="Spring S."/>
            <person name="Schroeder M."/>
            <person name="Brambilla E."/>
            <person name="Klenk H.-P."/>
            <person name="Eisen J.A."/>
        </authorList>
    </citation>
    <scope>NUCLEOTIDE SEQUENCE [LARGE SCALE GENOMIC DNA]</scope>
    <source>
        <strain evidence="9">DSM 15908 / JCM 11604 / IC-154</strain>
    </source>
</reference>
<dbReference type="Gene3D" id="3.40.50.12780">
    <property type="entry name" value="N-terminal domain of ligase-like"/>
    <property type="match status" value="1"/>
</dbReference>
<dbReference type="InterPro" id="IPR025110">
    <property type="entry name" value="AMP-bd_C"/>
</dbReference>
<dbReference type="InterPro" id="IPR000873">
    <property type="entry name" value="AMP-dep_synth/lig_dom"/>
</dbReference>
<name>L0AA38_CALLD</name>
<keyword evidence="9" id="KW-1185">Reference proteome</keyword>
<dbReference type="EMBL" id="CP003378">
    <property type="protein sequence ID" value="AFZ69915.1"/>
    <property type="molecule type" value="Genomic_DNA"/>
</dbReference>
<dbReference type="RefSeq" id="WP_015231813.1">
    <property type="nucleotide sequence ID" value="NC_019791.1"/>
</dbReference>
<dbReference type="GO" id="GO:0005524">
    <property type="term" value="F:ATP binding"/>
    <property type="evidence" value="ECO:0007669"/>
    <property type="project" value="UniProtKB-KW"/>
</dbReference>
<keyword evidence="3" id="KW-0547">Nucleotide-binding</keyword>
<dbReference type="OrthoDB" id="24430at2157"/>
<dbReference type="STRING" id="1056495.Calag_0127"/>
<evidence type="ECO:0000256" key="3">
    <source>
        <dbReference type="ARBA" id="ARBA00022741"/>
    </source>
</evidence>
<keyword evidence="2 8" id="KW-0436">Ligase</keyword>
<evidence type="ECO:0000259" key="7">
    <source>
        <dbReference type="Pfam" id="PF16177"/>
    </source>
</evidence>
<dbReference type="PANTHER" id="PTHR24095">
    <property type="entry name" value="ACETYL-COENZYME A SYNTHETASE"/>
    <property type="match status" value="1"/>
</dbReference>
<dbReference type="Gene3D" id="3.30.300.30">
    <property type="match status" value="1"/>
</dbReference>
<accession>L0AA38</accession>
<dbReference type="PANTHER" id="PTHR24095:SF232">
    <property type="entry name" value="ACETYL-COENZYME A SYNTHETASE"/>
    <property type="match status" value="1"/>
</dbReference>
<dbReference type="GO" id="GO:0003987">
    <property type="term" value="F:acetate-CoA ligase activity"/>
    <property type="evidence" value="ECO:0007669"/>
    <property type="project" value="TreeGrafter"/>
</dbReference>
<evidence type="ECO:0000259" key="6">
    <source>
        <dbReference type="Pfam" id="PF13193"/>
    </source>
</evidence>
<dbReference type="SUPFAM" id="SSF56801">
    <property type="entry name" value="Acetyl-CoA synthetase-like"/>
    <property type="match status" value="1"/>
</dbReference>
<dbReference type="InterPro" id="IPR032387">
    <property type="entry name" value="ACAS_N"/>
</dbReference>
<dbReference type="PROSITE" id="PS00455">
    <property type="entry name" value="AMP_BINDING"/>
    <property type="match status" value="1"/>
</dbReference>
<dbReference type="GeneID" id="14211387"/>
<evidence type="ECO:0000259" key="5">
    <source>
        <dbReference type="Pfam" id="PF00501"/>
    </source>
</evidence>
<dbReference type="Pfam" id="PF00501">
    <property type="entry name" value="AMP-binding"/>
    <property type="match status" value="1"/>
</dbReference>
<dbReference type="HOGENOM" id="CLU_000022_3_6_2"/>
<dbReference type="Pfam" id="PF16177">
    <property type="entry name" value="ACAS_N"/>
    <property type="match status" value="1"/>
</dbReference>
<evidence type="ECO:0000256" key="4">
    <source>
        <dbReference type="ARBA" id="ARBA00022840"/>
    </source>
</evidence>
<proteinExistence type="inferred from homology"/>
<protein>
    <submittedName>
        <fullName evidence="8">Acyl-CoA synthetase/AMP-acid ligase</fullName>
    </submittedName>
</protein>
<dbReference type="eggNOG" id="arCOG01529">
    <property type="taxonomic scope" value="Archaea"/>
</dbReference>
<gene>
    <name evidence="8" type="ordered locus">Calag_0127</name>
</gene>
<feature type="domain" description="AMP-dependent synthetase/ligase" evidence="5">
    <location>
        <begin position="71"/>
        <end position="448"/>
    </location>
</feature>
<dbReference type="InterPro" id="IPR042099">
    <property type="entry name" value="ANL_N_sf"/>
</dbReference>
<dbReference type="InterPro" id="IPR045851">
    <property type="entry name" value="AMP-bd_C_sf"/>
</dbReference>
<feature type="domain" description="Acetyl-coenzyme A synthetase N-terminal" evidence="7">
    <location>
        <begin position="12"/>
        <end position="64"/>
    </location>
</feature>
<keyword evidence="4" id="KW-0067">ATP-binding</keyword>
<dbReference type="FunCoup" id="L0AA38">
    <property type="interactions" value="78"/>
</dbReference>
<dbReference type="InterPro" id="IPR020845">
    <property type="entry name" value="AMP-binding_CS"/>
</dbReference>
<dbReference type="GO" id="GO:0006085">
    <property type="term" value="P:acetyl-CoA biosynthetic process"/>
    <property type="evidence" value="ECO:0007669"/>
    <property type="project" value="TreeGrafter"/>
</dbReference>
<dbReference type="KEGG" id="clg:Calag_0127"/>
<evidence type="ECO:0000256" key="1">
    <source>
        <dbReference type="ARBA" id="ARBA00006432"/>
    </source>
</evidence>
<evidence type="ECO:0000256" key="2">
    <source>
        <dbReference type="ARBA" id="ARBA00022598"/>
    </source>
</evidence>
<dbReference type="AlphaFoldDB" id="L0AA38"/>
<comment type="similarity">
    <text evidence="1">Belongs to the ATP-dependent AMP-binding enzyme family.</text>
</comment>
<dbReference type="Proteomes" id="UP000010469">
    <property type="component" value="Chromosome"/>
</dbReference>
<feature type="domain" description="AMP-binding enzyme C-terminal" evidence="6">
    <location>
        <begin position="512"/>
        <end position="588"/>
    </location>
</feature>